<dbReference type="Gene3D" id="3.30.420.10">
    <property type="entry name" value="Ribonuclease H-like superfamily/Ribonuclease H"/>
    <property type="match status" value="2"/>
</dbReference>
<dbReference type="SUPFAM" id="SSF53098">
    <property type="entry name" value="Ribonuclease H-like"/>
    <property type="match status" value="1"/>
</dbReference>
<accession>A0A2G8JPN6</accession>
<reference evidence="2 3" key="1">
    <citation type="journal article" date="2017" name="PLoS Biol.">
        <title>The sea cucumber genome provides insights into morphological evolution and visceral regeneration.</title>
        <authorList>
            <person name="Zhang X."/>
            <person name="Sun L."/>
            <person name="Yuan J."/>
            <person name="Sun Y."/>
            <person name="Gao Y."/>
            <person name="Zhang L."/>
            <person name="Li S."/>
            <person name="Dai H."/>
            <person name="Hamel J.F."/>
            <person name="Liu C."/>
            <person name="Yu Y."/>
            <person name="Liu S."/>
            <person name="Lin W."/>
            <person name="Guo K."/>
            <person name="Jin S."/>
            <person name="Xu P."/>
            <person name="Storey K.B."/>
            <person name="Huan P."/>
            <person name="Zhang T."/>
            <person name="Zhou Y."/>
            <person name="Zhang J."/>
            <person name="Lin C."/>
            <person name="Li X."/>
            <person name="Xing L."/>
            <person name="Huo D."/>
            <person name="Sun M."/>
            <person name="Wang L."/>
            <person name="Mercier A."/>
            <person name="Li F."/>
            <person name="Yang H."/>
            <person name="Xiang J."/>
        </authorList>
    </citation>
    <scope>NUCLEOTIDE SEQUENCE [LARGE SCALE GENOMIC DNA]</scope>
    <source>
        <strain evidence="2">Shaxun</strain>
        <tissue evidence="2">Muscle</tissue>
    </source>
</reference>
<organism evidence="2 3">
    <name type="scientific">Stichopus japonicus</name>
    <name type="common">Sea cucumber</name>
    <dbReference type="NCBI Taxonomy" id="307972"/>
    <lineage>
        <taxon>Eukaryota</taxon>
        <taxon>Metazoa</taxon>
        <taxon>Echinodermata</taxon>
        <taxon>Eleutherozoa</taxon>
        <taxon>Echinozoa</taxon>
        <taxon>Holothuroidea</taxon>
        <taxon>Aspidochirotacea</taxon>
        <taxon>Aspidochirotida</taxon>
        <taxon>Stichopodidae</taxon>
        <taxon>Apostichopus</taxon>
    </lineage>
</organism>
<protein>
    <submittedName>
        <fullName evidence="2">Chain D, Native Parn Nuclease Domain</fullName>
    </submittedName>
</protein>
<dbReference type="GO" id="GO:1990431">
    <property type="term" value="P:priRNA 3'-end processing"/>
    <property type="evidence" value="ECO:0007669"/>
    <property type="project" value="TreeGrafter"/>
</dbReference>
<dbReference type="SUPFAM" id="SSF82708">
    <property type="entry name" value="R3H domain"/>
    <property type="match status" value="1"/>
</dbReference>
<gene>
    <name evidence="2" type="ORF">BSL78_25422</name>
</gene>
<dbReference type="InterPro" id="IPR036867">
    <property type="entry name" value="R3H_dom_sf"/>
</dbReference>
<dbReference type="FunFam" id="3.30.420.10:FF:000035">
    <property type="entry name" value="Poly(A)-specific ribonuclease PARN"/>
    <property type="match status" value="1"/>
</dbReference>
<evidence type="ECO:0000313" key="3">
    <source>
        <dbReference type="Proteomes" id="UP000230750"/>
    </source>
</evidence>
<dbReference type="GO" id="GO:0000289">
    <property type="term" value="P:nuclear-transcribed mRNA poly(A) tail shortening"/>
    <property type="evidence" value="ECO:0007669"/>
    <property type="project" value="TreeGrafter"/>
</dbReference>
<dbReference type="GO" id="GO:1990432">
    <property type="term" value="P:siRNA 3'-end processing"/>
    <property type="evidence" value="ECO:0007669"/>
    <property type="project" value="TreeGrafter"/>
</dbReference>
<proteinExistence type="inferred from homology"/>
<dbReference type="Gene3D" id="3.30.1370.50">
    <property type="entry name" value="R3H-like domain"/>
    <property type="match status" value="1"/>
</dbReference>
<dbReference type="OrthoDB" id="1432093at2759"/>
<dbReference type="InterPro" id="IPR051181">
    <property type="entry name" value="CAF1_poly(A)_ribonucleases"/>
</dbReference>
<dbReference type="InterPro" id="IPR006941">
    <property type="entry name" value="RNase_CAF1"/>
</dbReference>
<dbReference type="InterPro" id="IPR012337">
    <property type="entry name" value="RNaseH-like_sf"/>
</dbReference>
<comment type="similarity">
    <text evidence="1">Belongs to the CAF1 family.</text>
</comment>
<dbReference type="EMBL" id="MRZV01001458">
    <property type="protein sequence ID" value="PIK37742.1"/>
    <property type="molecule type" value="Genomic_DNA"/>
</dbReference>
<dbReference type="GO" id="GO:0003723">
    <property type="term" value="F:RNA binding"/>
    <property type="evidence" value="ECO:0007669"/>
    <property type="project" value="TreeGrafter"/>
</dbReference>
<evidence type="ECO:0000313" key="2">
    <source>
        <dbReference type="EMBL" id="PIK37742.1"/>
    </source>
</evidence>
<keyword evidence="3" id="KW-1185">Reference proteome</keyword>
<dbReference type="InterPro" id="IPR036397">
    <property type="entry name" value="RNaseH_sf"/>
</dbReference>
<dbReference type="Pfam" id="PF04857">
    <property type="entry name" value="CAF1"/>
    <property type="match status" value="1"/>
</dbReference>
<dbReference type="STRING" id="307972.A0A2G8JPN6"/>
<dbReference type="GO" id="GO:0000175">
    <property type="term" value="F:3'-5'-RNA exonuclease activity"/>
    <property type="evidence" value="ECO:0007669"/>
    <property type="project" value="TreeGrafter"/>
</dbReference>
<dbReference type="PANTHER" id="PTHR15092:SF44">
    <property type="entry name" value="POLY(A)-SPECIFIC RIBONUCLEASE PARN"/>
    <property type="match status" value="1"/>
</dbReference>
<sequence length="364" mass="41633">MEVTRHNFKEGCQLLSQALENASFVAIDGEFTGLHGIHKPNQFDSLEERYQKLRTGSMDFLLVQFGLCVFKYDGAKSRYTAYPFNFYVFPRPVNRHAPDIRFRCQSSSIDFLASHNFDFNKVFRDGIPFLTNMEQERLKDLVLERHSQSEVAYNPVGGTGKSPKFVSPATNKAPVDVPEEEKEFLEGICNDVENLYGQKESQSESSTVQWVRLSETLSLIKMSCLNLKHFLQCFKRKLIYQTIYAKWPTGVHLESHPVEKSRLQSICVNRASQEEKKKLDKQKLQNAMDEVEEAAGFAKVIQMLSSSKRTIVGHNMMLDLMHTLHQFSGTLPETLAEFKSMTNAVFNKIFDTKVLATAHPIKVK</sequence>
<name>A0A2G8JPN6_STIJA</name>
<dbReference type="GO" id="GO:0005634">
    <property type="term" value="C:nucleus"/>
    <property type="evidence" value="ECO:0007669"/>
    <property type="project" value="TreeGrafter"/>
</dbReference>
<evidence type="ECO:0000256" key="1">
    <source>
        <dbReference type="ARBA" id="ARBA00008372"/>
    </source>
</evidence>
<comment type="caution">
    <text evidence="2">The sequence shown here is derived from an EMBL/GenBank/DDBJ whole genome shotgun (WGS) entry which is preliminary data.</text>
</comment>
<dbReference type="Proteomes" id="UP000230750">
    <property type="component" value="Unassembled WGS sequence"/>
</dbReference>
<dbReference type="PANTHER" id="PTHR15092">
    <property type="entry name" value="POLY A -SPECIFIC RIBONUCLEASE/TARGET OF EGR1, MEMBER 1"/>
    <property type="match status" value="1"/>
</dbReference>
<dbReference type="AlphaFoldDB" id="A0A2G8JPN6"/>